<accession>A0A6J4JA09</accession>
<feature type="compositionally biased region" description="Basic residues" evidence="1">
    <location>
        <begin position="1"/>
        <end position="10"/>
    </location>
</feature>
<protein>
    <submittedName>
        <fullName evidence="2">3-dehydroquinate dehydratase II</fullName>
        <ecNumber evidence="2">4.2.1.10</ecNumber>
    </submittedName>
</protein>
<feature type="compositionally biased region" description="Basic residues" evidence="1">
    <location>
        <begin position="119"/>
        <end position="128"/>
    </location>
</feature>
<organism evidence="2">
    <name type="scientific">uncultured Arthrobacter sp</name>
    <dbReference type="NCBI Taxonomy" id="114050"/>
    <lineage>
        <taxon>Bacteria</taxon>
        <taxon>Bacillati</taxon>
        <taxon>Actinomycetota</taxon>
        <taxon>Actinomycetes</taxon>
        <taxon>Micrococcales</taxon>
        <taxon>Micrococcaceae</taxon>
        <taxon>Arthrobacter</taxon>
        <taxon>environmental samples</taxon>
    </lineage>
</organism>
<sequence>ESGPHLKHPPAQRPQPEPAGDPGAGDLRHLHPRGRRGDGPGRRRCTGLHAAGLPVQFRRRPDRRHPRCGGHRRRDRHQRRRLHPHLDRHRRRAGRRGPARGGGPPEQRAPARGLPAHLLHLRGRRRRDRGGGNRGIPVRGGAPRGAAGRPGRGESTKL</sequence>
<name>A0A6J4JA09_9MICC</name>
<keyword evidence="2" id="KW-0456">Lyase</keyword>
<feature type="non-terminal residue" evidence="2">
    <location>
        <position position="158"/>
    </location>
</feature>
<feature type="compositionally biased region" description="Low complexity" evidence="1">
    <location>
        <begin position="105"/>
        <end position="118"/>
    </location>
</feature>
<reference evidence="2" key="1">
    <citation type="submission" date="2020-02" db="EMBL/GenBank/DDBJ databases">
        <authorList>
            <person name="Meier V. D."/>
        </authorList>
    </citation>
    <scope>NUCLEOTIDE SEQUENCE</scope>
    <source>
        <strain evidence="2">AVDCRST_MAG83</strain>
    </source>
</reference>
<feature type="region of interest" description="Disordered" evidence="1">
    <location>
        <begin position="1"/>
        <end position="158"/>
    </location>
</feature>
<dbReference type="GO" id="GO:0003855">
    <property type="term" value="F:3-dehydroquinate dehydratase activity"/>
    <property type="evidence" value="ECO:0007669"/>
    <property type="project" value="UniProtKB-EC"/>
</dbReference>
<feature type="non-terminal residue" evidence="2">
    <location>
        <position position="1"/>
    </location>
</feature>
<dbReference type="EC" id="4.2.1.10" evidence="2"/>
<feature type="compositionally biased region" description="Basic residues" evidence="1">
    <location>
        <begin position="57"/>
        <end position="98"/>
    </location>
</feature>
<gene>
    <name evidence="2" type="ORF">AVDCRST_MAG83-3270</name>
</gene>
<proteinExistence type="predicted"/>
<dbReference type="AlphaFoldDB" id="A0A6J4JA09"/>
<dbReference type="EMBL" id="CADCTE010000174">
    <property type="protein sequence ID" value="CAA9271055.1"/>
    <property type="molecule type" value="Genomic_DNA"/>
</dbReference>
<evidence type="ECO:0000256" key="1">
    <source>
        <dbReference type="SAM" id="MobiDB-lite"/>
    </source>
</evidence>
<evidence type="ECO:0000313" key="2">
    <source>
        <dbReference type="EMBL" id="CAA9271055.1"/>
    </source>
</evidence>
<feature type="compositionally biased region" description="Low complexity" evidence="1">
    <location>
        <begin position="135"/>
        <end position="149"/>
    </location>
</feature>